<accession>A0A1Y2F8V1</accession>
<evidence type="ECO:0000313" key="6">
    <source>
        <dbReference type="Proteomes" id="UP000193467"/>
    </source>
</evidence>
<feature type="compositionally biased region" description="Acidic residues" evidence="4">
    <location>
        <begin position="100"/>
        <end position="109"/>
    </location>
</feature>
<evidence type="ECO:0000313" key="5">
    <source>
        <dbReference type="EMBL" id="ORY79335.1"/>
    </source>
</evidence>
<evidence type="ECO:0000256" key="2">
    <source>
        <dbReference type="ARBA" id="ARBA00022771"/>
    </source>
</evidence>
<feature type="compositionally biased region" description="Basic and acidic residues" evidence="4">
    <location>
        <begin position="278"/>
        <end position="288"/>
    </location>
</feature>
<dbReference type="AlphaFoldDB" id="A0A1Y2F8V1"/>
<dbReference type="InterPro" id="IPR017907">
    <property type="entry name" value="Znf_RING_CS"/>
</dbReference>
<proteinExistence type="predicted"/>
<evidence type="ECO:0000256" key="4">
    <source>
        <dbReference type="SAM" id="MobiDB-lite"/>
    </source>
</evidence>
<dbReference type="InterPro" id="IPR013083">
    <property type="entry name" value="Znf_RING/FYVE/PHD"/>
</dbReference>
<keyword evidence="3" id="KW-0862">Zinc</keyword>
<dbReference type="InParanoid" id="A0A1Y2F8V1"/>
<name>A0A1Y2F8V1_9BASI</name>
<dbReference type="EMBL" id="MCGR01000027">
    <property type="protein sequence ID" value="ORY79335.1"/>
    <property type="molecule type" value="Genomic_DNA"/>
</dbReference>
<dbReference type="OrthoDB" id="2107166at2759"/>
<dbReference type="Proteomes" id="UP000193467">
    <property type="component" value="Unassembled WGS sequence"/>
</dbReference>
<gene>
    <name evidence="5" type="ORF">BCR35DRAFT_304754</name>
</gene>
<keyword evidence="1" id="KW-0479">Metal-binding</keyword>
<evidence type="ECO:0008006" key="7">
    <source>
        <dbReference type="Google" id="ProtNLM"/>
    </source>
</evidence>
<keyword evidence="6" id="KW-1185">Reference proteome</keyword>
<comment type="caution">
    <text evidence="5">The sequence shown here is derived from an EMBL/GenBank/DDBJ whole genome shotgun (WGS) entry which is preliminary data.</text>
</comment>
<evidence type="ECO:0000256" key="1">
    <source>
        <dbReference type="ARBA" id="ARBA00022723"/>
    </source>
</evidence>
<reference evidence="5 6" key="1">
    <citation type="submission" date="2016-07" db="EMBL/GenBank/DDBJ databases">
        <title>Pervasive Adenine N6-methylation of Active Genes in Fungi.</title>
        <authorList>
            <consortium name="DOE Joint Genome Institute"/>
            <person name="Mondo S.J."/>
            <person name="Dannebaum R.O."/>
            <person name="Kuo R.C."/>
            <person name="Labutti K."/>
            <person name="Haridas S."/>
            <person name="Kuo A."/>
            <person name="Salamov A."/>
            <person name="Ahrendt S.R."/>
            <person name="Lipzen A."/>
            <person name="Sullivan W."/>
            <person name="Andreopoulos W.B."/>
            <person name="Clum A."/>
            <person name="Lindquist E."/>
            <person name="Daum C."/>
            <person name="Ramamoorthy G.K."/>
            <person name="Gryganskyi A."/>
            <person name="Culley D."/>
            <person name="Magnuson J.K."/>
            <person name="James T.Y."/>
            <person name="O'Malley M.A."/>
            <person name="Stajich J.E."/>
            <person name="Spatafora J.W."/>
            <person name="Visel A."/>
            <person name="Grigoriev I.V."/>
        </authorList>
    </citation>
    <scope>NUCLEOTIDE SEQUENCE [LARGE SCALE GENOMIC DNA]</scope>
    <source>
        <strain evidence="5 6">62-1032</strain>
    </source>
</reference>
<keyword evidence="2" id="KW-0863">Zinc-finger</keyword>
<dbReference type="SUPFAM" id="SSF57850">
    <property type="entry name" value="RING/U-box"/>
    <property type="match status" value="1"/>
</dbReference>
<sequence>MLLCLGCSTDLTRASQSASNSPNFSEKPAQPPVVFPCEHAVCDACVRRNRRLAQSCLMCSTVQDVLGKSDDKRGAVATSGLPSYGEKGAAVEEEAGDFVLGDSDDEDERDAPPPPVDAEERLELPPAYEDAEGVAAGAAGDEKREQLVLHYIKPQDTLLGLSLQYKVEGPVLCRMNKLPLSTLSTTPHLLHTLPFLLLPPRRPLPPPLRFTHPPSNFQRQTRCVDWAMANTYVSTIFDAREKEAEFVRSNRAARGDVSAGEVEVREGGELEEAIEQWERDERWEREQGKGTGKMGSRIKSTGQVEGKVKGWVWPR</sequence>
<protein>
    <recommendedName>
        <fullName evidence="7">RING-type domain-containing protein</fullName>
    </recommendedName>
</protein>
<dbReference type="PROSITE" id="PS00518">
    <property type="entry name" value="ZF_RING_1"/>
    <property type="match status" value="1"/>
</dbReference>
<organism evidence="5 6">
    <name type="scientific">Leucosporidium creatinivorum</name>
    <dbReference type="NCBI Taxonomy" id="106004"/>
    <lineage>
        <taxon>Eukaryota</taxon>
        <taxon>Fungi</taxon>
        <taxon>Dikarya</taxon>
        <taxon>Basidiomycota</taxon>
        <taxon>Pucciniomycotina</taxon>
        <taxon>Microbotryomycetes</taxon>
        <taxon>Leucosporidiales</taxon>
        <taxon>Leucosporidium</taxon>
    </lineage>
</organism>
<feature type="region of interest" description="Disordered" evidence="4">
    <location>
        <begin position="100"/>
        <end position="120"/>
    </location>
</feature>
<dbReference type="GO" id="GO:0008270">
    <property type="term" value="F:zinc ion binding"/>
    <property type="evidence" value="ECO:0007669"/>
    <property type="project" value="UniProtKB-KW"/>
</dbReference>
<dbReference type="Gene3D" id="3.30.40.10">
    <property type="entry name" value="Zinc/RING finger domain, C3HC4 (zinc finger)"/>
    <property type="match status" value="1"/>
</dbReference>
<feature type="region of interest" description="Disordered" evidence="4">
    <location>
        <begin position="278"/>
        <end position="315"/>
    </location>
</feature>
<evidence type="ECO:0000256" key="3">
    <source>
        <dbReference type="ARBA" id="ARBA00022833"/>
    </source>
</evidence>